<dbReference type="EMBL" id="JABEYC010001160">
    <property type="protein sequence ID" value="KAF4968433.1"/>
    <property type="molecule type" value="Genomic_DNA"/>
</dbReference>
<evidence type="ECO:0000259" key="1">
    <source>
        <dbReference type="Pfam" id="PF03372"/>
    </source>
</evidence>
<dbReference type="PANTHER" id="PTHR12121">
    <property type="entry name" value="CARBON CATABOLITE REPRESSOR PROTEIN 4"/>
    <property type="match status" value="1"/>
</dbReference>
<dbReference type="InterPro" id="IPR036691">
    <property type="entry name" value="Endo/exonu/phosph_ase_sf"/>
</dbReference>
<comment type="caution">
    <text evidence="2">The sequence shown here is derived from an EMBL/GenBank/DDBJ whole genome shotgun (WGS) entry which is preliminary data.</text>
</comment>
<evidence type="ECO:0000313" key="3">
    <source>
        <dbReference type="Proteomes" id="UP000635477"/>
    </source>
</evidence>
<reference evidence="2" key="1">
    <citation type="journal article" date="2020" name="BMC Genomics">
        <title>Correction to: Identification and distribution of gene clusters required for synthesis of sphingolipid metabolism inhibitors in diverse species of the filamentous fungus Fusarium.</title>
        <authorList>
            <person name="Kim H.S."/>
            <person name="Lohmar J.M."/>
            <person name="Busman M."/>
            <person name="Brown D.W."/>
            <person name="Naumann T.A."/>
            <person name="Divon H.H."/>
            <person name="Lysoe E."/>
            <person name="Uhlig S."/>
            <person name="Proctor R.H."/>
        </authorList>
    </citation>
    <scope>NUCLEOTIDE SEQUENCE</scope>
    <source>
        <strain evidence="2">NRRL 22465</strain>
    </source>
</reference>
<dbReference type="Pfam" id="PF03372">
    <property type="entry name" value="Exo_endo_phos"/>
    <property type="match status" value="1"/>
</dbReference>
<proteinExistence type="predicted"/>
<dbReference type="SUPFAM" id="SSF56219">
    <property type="entry name" value="DNase I-like"/>
    <property type="match status" value="1"/>
</dbReference>
<dbReference type="CDD" id="cd09083">
    <property type="entry name" value="EEP-1"/>
    <property type="match status" value="1"/>
</dbReference>
<protein>
    <recommendedName>
        <fullName evidence="1">Endonuclease/exonuclease/phosphatase domain-containing protein</fullName>
    </recommendedName>
</protein>
<keyword evidence="3" id="KW-1185">Reference proteome</keyword>
<dbReference type="PANTHER" id="PTHR12121:SF36">
    <property type="entry name" value="ENDONUCLEASE_EXONUCLEASE_PHOSPHATASE DOMAIN-CONTAINING PROTEIN"/>
    <property type="match status" value="1"/>
</dbReference>
<feature type="domain" description="Endonuclease/exonuclease/phosphatase" evidence="1">
    <location>
        <begin position="29"/>
        <end position="288"/>
    </location>
</feature>
<dbReference type="Gene3D" id="3.60.10.10">
    <property type="entry name" value="Endonuclease/exonuclease/phosphatase"/>
    <property type="match status" value="1"/>
</dbReference>
<evidence type="ECO:0000313" key="2">
    <source>
        <dbReference type="EMBL" id="KAF4968433.1"/>
    </source>
</evidence>
<organism evidence="2 3">
    <name type="scientific">Fusarium zealandicum</name>
    <dbReference type="NCBI Taxonomy" id="1053134"/>
    <lineage>
        <taxon>Eukaryota</taxon>
        <taxon>Fungi</taxon>
        <taxon>Dikarya</taxon>
        <taxon>Ascomycota</taxon>
        <taxon>Pezizomycotina</taxon>
        <taxon>Sordariomycetes</taxon>
        <taxon>Hypocreomycetidae</taxon>
        <taxon>Hypocreales</taxon>
        <taxon>Nectriaceae</taxon>
        <taxon>Fusarium</taxon>
        <taxon>Fusarium staphyleae species complex</taxon>
    </lineage>
</organism>
<name>A0A8H4XAX2_9HYPO</name>
<dbReference type="AlphaFoldDB" id="A0A8H4XAX2"/>
<dbReference type="Proteomes" id="UP000635477">
    <property type="component" value="Unassembled WGS sequence"/>
</dbReference>
<dbReference type="OrthoDB" id="276515at2759"/>
<accession>A0A8H4XAX2</accession>
<dbReference type="InterPro" id="IPR050410">
    <property type="entry name" value="CCR4/nocturin_mRNA_transcr"/>
</dbReference>
<dbReference type="InterPro" id="IPR005135">
    <property type="entry name" value="Endo/exonuclease/phosphatase"/>
</dbReference>
<dbReference type="GO" id="GO:0000175">
    <property type="term" value="F:3'-5'-RNA exonuclease activity"/>
    <property type="evidence" value="ECO:0007669"/>
    <property type="project" value="TreeGrafter"/>
</dbReference>
<reference evidence="2" key="2">
    <citation type="submission" date="2020-05" db="EMBL/GenBank/DDBJ databases">
        <authorList>
            <person name="Kim H.-S."/>
            <person name="Proctor R.H."/>
            <person name="Brown D.W."/>
        </authorList>
    </citation>
    <scope>NUCLEOTIDE SEQUENCE</scope>
    <source>
        <strain evidence="2">NRRL 22465</strain>
    </source>
</reference>
<sequence>MTRLHDISPGTSLRMDISASSQRMPLRIVTFNVRYATKHPVHGEKPWSLRCPKLVTQLAFITAGHESPFVCLQECLHSQIQDIQERLGDGWAHIGRGRGENEHDGEFSPIFYRNDVWQCDRFETRWLSKTPDKPSRGWDAALNRIVTMGEFSHRVTGTRVVVMSTHFDHLGVKAREHSAGLLIKFAQEWGSSGDRGHSAVLIGGDFNSATDEGAYKFITAPDSGISDLFDLVPKSGHYGNEITYTSFGEGYNPSRIDFLFIQEPRTAHVKTFGVLANAFDDDVRVSDHRPVVSDLDIVV</sequence>
<gene>
    <name evidence="2" type="ORF">FZEAL_10398</name>
</gene>